<evidence type="ECO:0000313" key="3">
    <source>
        <dbReference type="EMBL" id="KAF9594597.1"/>
    </source>
</evidence>
<dbReference type="Proteomes" id="UP000631114">
    <property type="component" value="Unassembled WGS sequence"/>
</dbReference>
<keyword evidence="2" id="KW-0732">Signal</keyword>
<keyword evidence="4" id="KW-1185">Reference proteome</keyword>
<dbReference type="EMBL" id="JADFTS010000008">
    <property type="protein sequence ID" value="KAF9594597.1"/>
    <property type="molecule type" value="Genomic_DNA"/>
</dbReference>
<proteinExistence type="predicted"/>
<accession>A0A835HA94</accession>
<feature type="compositionally biased region" description="Polar residues" evidence="1">
    <location>
        <begin position="95"/>
        <end position="112"/>
    </location>
</feature>
<feature type="chain" id="PRO_5032370508" evidence="2">
    <location>
        <begin position="20"/>
        <end position="128"/>
    </location>
</feature>
<feature type="signal peptide" evidence="2">
    <location>
        <begin position="1"/>
        <end position="19"/>
    </location>
</feature>
<name>A0A835HA94_9MAGN</name>
<comment type="caution">
    <text evidence="3">The sequence shown here is derived from an EMBL/GenBank/DDBJ whole genome shotgun (WGS) entry which is preliminary data.</text>
</comment>
<feature type="region of interest" description="Disordered" evidence="1">
    <location>
        <begin position="75"/>
        <end position="128"/>
    </location>
</feature>
<protein>
    <submittedName>
        <fullName evidence="3">Uncharacterized protein</fullName>
    </submittedName>
</protein>
<organism evidence="3 4">
    <name type="scientific">Coptis chinensis</name>
    <dbReference type="NCBI Taxonomy" id="261450"/>
    <lineage>
        <taxon>Eukaryota</taxon>
        <taxon>Viridiplantae</taxon>
        <taxon>Streptophyta</taxon>
        <taxon>Embryophyta</taxon>
        <taxon>Tracheophyta</taxon>
        <taxon>Spermatophyta</taxon>
        <taxon>Magnoliopsida</taxon>
        <taxon>Ranunculales</taxon>
        <taxon>Ranunculaceae</taxon>
        <taxon>Coptidoideae</taxon>
        <taxon>Coptis</taxon>
    </lineage>
</organism>
<gene>
    <name evidence="3" type="ORF">IFM89_034219</name>
</gene>
<evidence type="ECO:0000256" key="1">
    <source>
        <dbReference type="SAM" id="MobiDB-lite"/>
    </source>
</evidence>
<evidence type="ECO:0000256" key="2">
    <source>
        <dbReference type="SAM" id="SignalP"/>
    </source>
</evidence>
<dbReference type="AlphaFoldDB" id="A0A835HA94"/>
<evidence type="ECO:0000313" key="4">
    <source>
        <dbReference type="Proteomes" id="UP000631114"/>
    </source>
</evidence>
<reference evidence="3 4" key="1">
    <citation type="submission" date="2020-10" db="EMBL/GenBank/DDBJ databases">
        <title>The Coptis chinensis genome and diversification of protoberbering-type alkaloids.</title>
        <authorList>
            <person name="Wang B."/>
            <person name="Shu S."/>
            <person name="Song C."/>
            <person name="Liu Y."/>
        </authorList>
    </citation>
    <scope>NUCLEOTIDE SEQUENCE [LARGE SCALE GENOMIC DNA]</scope>
    <source>
        <strain evidence="3">HL-2020</strain>
        <tissue evidence="3">Leaf</tissue>
    </source>
</reference>
<sequence>MKSLLLATIAMMIFVAIQAADGKTEATSKFTSTKQGYMTARKFKYPRGTNVVKANDPSEKMNVAKFAFGNLPVEESKSENTASKININKGDDTSTEIFSNYNETPSTSSGGTHRSFPTDKRPGGHHFP</sequence>